<gene>
    <name evidence="1" type="ORF">ACAOBT_LOCUS37907</name>
</gene>
<dbReference type="AlphaFoldDB" id="A0A9P0QHP3"/>
<dbReference type="PANTHER" id="PTHR22878">
    <property type="entry name" value="DYNEIN HEAVY CHAIN 6, AXONEMAL-LIKE-RELATED"/>
    <property type="match status" value="1"/>
</dbReference>
<dbReference type="EMBL" id="CAKOFQ010011134">
    <property type="protein sequence ID" value="CAH2020519.1"/>
    <property type="molecule type" value="Genomic_DNA"/>
</dbReference>
<accession>A0A9P0QHP3</accession>
<sequence length="72" mass="8295">MSEAYLQNEKRYNYTTPKSFLEQIDLYSKLLTDKTTQVKHNITRLENGLTKLTSTSEEVDGLKDVLAVQEVN</sequence>
<dbReference type="GO" id="GO:0045505">
    <property type="term" value="F:dynein intermediate chain binding"/>
    <property type="evidence" value="ECO:0007669"/>
    <property type="project" value="InterPro"/>
</dbReference>
<organism evidence="1 2">
    <name type="scientific">Acanthoscelides obtectus</name>
    <name type="common">Bean weevil</name>
    <name type="synonym">Bruchus obtectus</name>
    <dbReference type="NCBI Taxonomy" id="200917"/>
    <lineage>
        <taxon>Eukaryota</taxon>
        <taxon>Metazoa</taxon>
        <taxon>Ecdysozoa</taxon>
        <taxon>Arthropoda</taxon>
        <taxon>Hexapoda</taxon>
        <taxon>Insecta</taxon>
        <taxon>Pterygota</taxon>
        <taxon>Neoptera</taxon>
        <taxon>Endopterygota</taxon>
        <taxon>Coleoptera</taxon>
        <taxon>Polyphaga</taxon>
        <taxon>Cucujiformia</taxon>
        <taxon>Chrysomeloidea</taxon>
        <taxon>Chrysomelidae</taxon>
        <taxon>Bruchinae</taxon>
        <taxon>Bruchini</taxon>
        <taxon>Acanthoscelides</taxon>
    </lineage>
</organism>
<name>A0A9P0QHP3_ACAOB</name>
<dbReference type="Gene3D" id="1.10.287.2610">
    <property type="match status" value="1"/>
</dbReference>
<dbReference type="GO" id="GO:0030286">
    <property type="term" value="C:dynein complex"/>
    <property type="evidence" value="ECO:0007669"/>
    <property type="project" value="InterPro"/>
</dbReference>
<protein>
    <submittedName>
        <fullName evidence="1">Uncharacterized protein</fullName>
    </submittedName>
</protein>
<dbReference type="GO" id="GO:0007018">
    <property type="term" value="P:microtubule-based movement"/>
    <property type="evidence" value="ECO:0007669"/>
    <property type="project" value="InterPro"/>
</dbReference>
<evidence type="ECO:0000313" key="1">
    <source>
        <dbReference type="EMBL" id="CAH2020519.1"/>
    </source>
</evidence>
<proteinExistence type="predicted"/>
<dbReference type="InterPro" id="IPR026983">
    <property type="entry name" value="DHC"/>
</dbReference>
<keyword evidence="2" id="KW-1185">Reference proteome</keyword>
<dbReference type="OrthoDB" id="6750986at2759"/>
<reference evidence="1" key="1">
    <citation type="submission" date="2022-03" db="EMBL/GenBank/DDBJ databases">
        <authorList>
            <person name="Sayadi A."/>
        </authorList>
    </citation>
    <scope>NUCLEOTIDE SEQUENCE</scope>
</reference>
<dbReference type="Proteomes" id="UP001152888">
    <property type="component" value="Unassembled WGS sequence"/>
</dbReference>
<dbReference type="GO" id="GO:0051959">
    <property type="term" value="F:dynein light intermediate chain binding"/>
    <property type="evidence" value="ECO:0007669"/>
    <property type="project" value="InterPro"/>
</dbReference>
<evidence type="ECO:0000313" key="2">
    <source>
        <dbReference type="Proteomes" id="UP001152888"/>
    </source>
</evidence>
<comment type="caution">
    <text evidence="1">The sequence shown here is derived from an EMBL/GenBank/DDBJ whole genome shotgun (WGS) entry which is preliminary data.</text>
</comment>